<gene>
    <name evidence="1" type="ORF">BDY19DRAFT_921856</name>
</gene>
<organism evidence="1 2">
    <name type="scientific">Irpex rosettiformis</name>
    <dbReference type="NCBI Taxonomy" id="378272"/>
    <lineage>
        <taxon>Eukaryota</taxon>
        <taxon>Fungi</taxon>
        <taxon>Dikarya</taxon>
        <taxon>Basidiomycota</taxon>
        <taxon>Agaricomycotina</taxon>
        <taxon>Agaricomycetes</taxon>
        <taxon>Polyporales</taxon>
        <taxon>Irpicaceae</taxon>
        <taxon>Irpex</taxon>
    </lineage>
</organism>
<name>A0ACB8UHB0_9APHY</name>
<keyword evidence="2" id="KW-1185">Reference proteome</keyword>
<accession>A0ACB8UHB0</accession>
<evidence type="ECO:0000313" key="1">
    <source>
        <dbReference type="EMBL" id="KAI0093070.1"/>
    </source>
</evidence>
<dbReference type="EMBL" id="MU274902">
    <property type="protein sequence ID" value="KAI0093070.1"/>
    <property type="molecule type" value="Genomic_DNA"/>
</dbReference>
<proteinExistence type="predicted"/>
<evidence type="ECO:0000313" key="2">
    <source>
        <dbReference type="Proteomes" id="UP001055072"/>
    </source>
</evidence>
<sequence length="596" mass="65789">MSRLVANHRRTTGSIHETSSPKVTESTRRSETIVSKMKRRRTPTKVASECLGLMRPGHRRTLVDFQRIKSALEGGEAGWTSDESTVDKRDTRRRRVSDDDSISGMRSIEPGEIISDMESDEDMDISDSDFGAGQSSGPTTDTTPERSLSPSVSKAETPQTPKEESSKSRLPGVFSLEKIDTFQATQLDTLDLKGPSAREMDTVPSSQVKVSLPGPSSKPTEAARGLAIMTPEEPSSCSHMSEAKQVPVVQDDETNRERRPLTPVAPETMGQPSSSAVGKAKEPSVEDNEVDEGVEADIETEELTAGAGDSSDDSDDSDYHQDDSDDASLSDQEQELGLDAEAEAERDDDIGYLRLMPRSVLEGMLQRLLKPPQSQQTRRAVQSLIQENLPETLASYDTSLRIKINETHTAMMQEMQEEHSSLTSDDFAHVMARFLRNEVKVLHSFPGSGPATFELILYLAEHSFGDLELDDRPGFGERDTFDSAADKALLYVAEERLGEEGATFRAAIPGYLETIRSQAMYLYRHGRHPKTWFPATISFLQSSLQPSSVKKCGRLRSATRKAIPFGLQRVDMPMKTCCKPLSSFPYTTQSVLLSLL</sequence>
<reference evidence="1" key="1">
    <citation type="journal article" date="2021" name="Environ. Microbiol.">
        <title>Gene family expansions and transcriptome signatures uncover fungal adaptations to wood decay.</title>
        <authorList>
            <person name="Hage H."/>
            <person name="Miyauchi S."/>
            <person name="Viragh M."/>
            <person name="Drula E."/>
            <person name="Min B."/>
            <person name="Chaduli D."/>
            <person name="Navarro D."/>
            <person name="Favel A."/>
            <person name="Norest M."/>
            <person name="Lesage-Meessen L."/>
            <person name="Balint B."/>
            <person name="Merenyi Z."/>
            <person name="de Eugenio L."/>
            <person name="Morin E."/>
            <person name="Martinez A.T."/>
            <person name="Baldrian P."/>
            <person name="Stursova M."/>
            <person name="Martinez M.J."/>
            <person name="Novotny C."/>
            <person name="Magnuson J.K."/>
            <person name="Spatafora J.W."/>
            <person name="Maurice S."/>
            <person name="Pangilinan J."/>
            <person name="Andreopoulos W."/>
            <person name="LaButti K."/>
            <person name="Hundley H."/>
            <person name="Na H."/>
            <person name="Kuo A."/>
            <person name="Barry K."/>
            <person name="Lipzen A."/>
            <person name="Henrissat B."/>
            <person name="Riley R."/>
            <person name="Ahrendt S."/>
            <person name="Nagy L.G."/>
            <person name="Grigoriev I.V."/>
            <person name="Martin F."/>
            <person name="Rosso M.N."/>
        </authorList>
    </citation>
    <scope>NUCLEOTIDE SEQUENCE</scope>
    <source>
        <strain evidence="1">CBS 384.51</strain>
    </source>
</reference>
<comment type="caution">
    <text evidence="1">The sequence shown here is derived from an EMBL/GenBank/DDBJ whole genome shotgun (WGS) entry which is preliminary data.</text>
</comment>
<protein>
    <submittedName>
        <fullName evidence="1">Uncharacterized protein</fullName>
    </submittedName>
</protein>
<dbReference type="Proteomes" id="UP001055072">
    <property type="component" value="Unassembled WGS sequence"/>
</dbReference>